<accession>A0A016V3P1</accession>
<evidence type="ECO:0000256" key="1">
    <source>
        <dbReference type="SAM" id="MobiDB-lite"/>
    </source>
</evidence>
<dbReference type="EMBL" id="JARK01001353">
    <property type="protein sequence ID" value="EYC22299.1"/>
    <property type="molecule type" value="Genomic_DNA"/>
</dbReference>
<dbReference type="InterPro" id="IPR018289">
    <property type="entry name" value="MULE_transposase_dom"/>
</dbReference>
<dbReference type="AlphaFoldDB" id="A0A016V3P1"/>
<sequence>MYPFFSHNSPHQGYSSVESSSFLSNPYSAPVRPPPLSSPSYFSSDYLSLSNMPSMYNPNLYTSTAPSLTLSSSSVSLPSTLSSSSVSLPSTPAEEHYVVNSPHQGYSSVESSSFLSNPYSAPVRPPPLSSPSYSSDYLSLSNIPSMYNPNLYASTAPSLTLSSSSVSLPSTPAQEHVVSDEPSPTAPLPPVTFKGRRQVSQSGKRSVLSYRIPETSTGYTFAHVRTNKSYDVYACTGCKKQRWNPIQVIGDEFLTDPCELGHVCTPTELGKDIANRIVYKELHRMRDDPTRYDGQTPLMVWNRLLTTTESGDMDQDVGIDTDDLRDSVLTDIHQRDFATRRQTISDRLNEIGGNQVSLTNVPPSLAQFRNGSLFLHEGPSEDIHIYYSEKTIELACRNGLFALVGDGVHTYQPKKMEQLYTVHAVCEGGIEMPVLHAITAKKTTRVYEKIFSHLRTQFQRHGIPESRLRIILDFEKAAIKAARKVFPRATVEGCIFHLGQAWTRRRNALQLTLYTQAYSRCREFLDYLRDTWLTGTFKDLWCKFGIYTLRTTNTAESYHRKLQELFKCAHPPLATLVKTLREIDLHARCKLMYKERHPNEGKRLRARDRRRRERVERCMRRFNGRYQTRGATNAEVETYCKRMSRFIACKAI</sequence>
<comment type="caution">
    <text evidence="3">The sequence shown here is derived from an EMBL/GenBank/DDBJ whole genome shotgun (WGS) entry which is preliminary data.</text>
</comment>
<keyword evidence="4" id="KW-1185">Reference proteome</keyword>
<dbReference type="Proteomes" id="UP000024635">
    <property type="component" value="Unassembled WGS sequence"/>
</dbReference>
<evidence type="ECO:0000313" key="3">
    <source>
        <dbReference type="EMBL" id="EYC22299.1"/>
    </source>
</evidence>
<reference evidence="4" key="1">
    <citation type="journal article" date="2015" name="Nat. Genet.">
        <title>The genome and transcriptome of the zoonotic hookworm Ancylostoma ceylanicum identify infection-specific gene families.</title>
        <authorList>
            <person name="Schwarz E.M."/>
            <person name="Hu Y."/>
            <person name="Antoshechkin I."/>
            <person name="Miller M.M."/>
            <person name="Sternberg P.W."/>
            <person name="Aroian R.V."/>
        </authorList>
    </citation>
    <scope>NUCLEOTIDE SEQUENCE</scope>
    <source>
        <strain evidence="4">HY135</strain>
    </source>
</reference>
<evidence type="ECO:0000313" key="4">
    <source>
        <dbReference type="Proteomes" id="UP000024635"/>
    </source>
</evidence>
<feature type="compositionally biased region" description="Low complexity" evidence="1">
    <location>
        <begin position="163"/>
        <end position="173"/>
    </location>
</feature>
<feature type="region of interest" description="Disordered" evidence="1">
    <location>
        <begin position="163"/>
        <end position="199"/>
    </location>
</feature>
<name>A0A016V3P1_9BILA</name>
<dbReference type="Pfam" id="PF10551">
    <property type="entry name" value="MULE"/>
    <property type="match status" value="1"/>
</dbReference>
<gene>
    <name evidence="3" type="primary">Acey_s0017.g3270</name>
    <name evidence="3" type="ORF">Y032_0017g3270</name>
</gene>
<dbReference type="OrthoDB" id="5870128at2759"/>
<evidence type="ECO:0000259" key="2">
    <source>
        <dbReference type="Pfam" id="PF10551"/>
    </source>
</evidence>
<organism evidence="3 4">
    <name type="scientific">Ancylostoma ceylanicum</name>
    <dbReference type="NCBI Taxonomy" id="53326"/>
    <lineage>
        <taxon>Eukaryota</taxon>
        <taxon>Metazoa</taxon>
        <taxon>Ecdysozoa</taxon>
        <taxon>Nematoda</taxon>
        <taxon>Chromadorea</taxon>
        <taxon>Rhabditida</taxon>
        <taxon>Rhabditina</taxon>
        <taxon>Rhabditomorpha</taxon>
        <taxon>Strongyloidea</taxon>
        <taxon>Ancylostomatidae</taxon>
        <taxon>Ancylostomatinae</taxon>
        <taxon>Ancylostoma</taxon>
    </lineage>
</organism>
<proteinExistence type="predicted"/>
<dbReference type="STRING" id="53326.A0A016V3P1"/>
<protein>
    <recommendedName>
        <fullName evidence="2">MULE transposase domain-containing protein</fullName>
    </recommendedName>
</protein>
<feature type="domain" description="MULE transposase" evidence="2">
    <location>
        <begin position="414"/>
        <end position="498"/>
    </location>
</feature>